<dbReference type="PRINTS" id="PR01438">
    <property type="entry name" value="UNVRSLSTRESS"/>
</dbReference>
<gene>
    <name evidence="3" type="primary">TB31.7</name>
    <name evidence="3" type="ORF">GCM10010123_42430</name>
</gene>
<name>A0A8J3FD25_9ACTN</name>
<proteinExistence type="inferred from homology"/>
<evidence type="ECO:0000259" key="2">
    <source>
        <dbReference type="Pfam" id="PF00582"/>
    </source>
</evidence>
<dbReference type="PANTHER" id="PTHR46268">
    <property type="entry name" value="STRESS RESPONSE PROTEIN NHAX"/>
    <property type="match status" value="1"/>
</dbReference>
<keyword evidence="4" id="KW-1185">Reference proteome</keyword>
<sequence length="298" mass="29693">MDDVIVVGVDGSAPARHAARWAGDLAAAEGCGVRLVHGYLHPMSYAVPFGPYPMVEPEAGRAAAALVASAAADLRAAHPDLVVEERVEPSAGGPALVDASAGARLLVVGRRGVGGFAHLLLGSVSSGVAVRAHCSVAVVHEGDAPADPAAPVVVGVDGSAGGAAAARWAARAAHRRGARLELVHAWWASPYVGLTLSDDEAQRAARARADAVLADTLAAVAAELPELAVGVRPVHTLNAAEALIDAGSSAALLVVGPRGHSALTGLLVGSVTQSVLQHAAVPVVVARADPAPPAEPAP</sequence>
<dbReference type="InterPro" id="IPR014729">
    <property type="entry name" value="Rossmann-like_a/b/a_fold"/>
</dbReference>
<feature type="domain" description="UspA" evidence="2">
    <location>
        <begin position="151"/>
        <end position="287"/>
    </location>
</feature>
<dbReference type="AlphaFoldDB" id="A0A8J3FD25"/>
<evidence type="ECO:0000313" key="3">
    <source>
        <dbReference type="EMBL" id="GGK07978.1"/>
    </source>
</evidence>
<feature type="domain" description="UspA" evidence="2">
    <location>
        <begin position="4"/>
        <end position="140"/>
    </location>
</feature>
<dbReference type="Proteomes" id="UP000649739">
    <property type="component" value="Unassembled WGS sequence"/>
</dbReference>
<accession>A0A8J3FD25</accession>
<reference evidence="3" key="2">
    <citation type="submission" date="2020-09" db="EMBL/GenBank/DDBJ databases">
        <authorList>
            <person name="Sun Q."/>
            <person name="Ohkuma M."/>
        </authorList>
    </citation>
    <scope>NUCLEOTIDE SEQUENCE</scope>
    <source>
        <strain evidence="3">JCM 3090</strain>
    </source>
</reference>
<comment type="caution">
    <text evidence="3">The sequence shown here is derived from an EMBL/GenBank/DDBJ whole genome shotgun (WGS) entry which is preliminary data.</text>
</comment>
<dbReference type="InterPro" id="IPR006015">
    <property type="entry name" value="Universal_stress_UspA"/>
</dbReference>
<protein>
    <submittedName>
        <fullName evidence="3">Universal stress protein</fullName>
    </submittedName>
</protein>
<organism evidence="3 4">
    <name type="scientific">Pilimelia anulata</name>
    <dbReference type="NCBI Taxonomy" id="53371"/>
    <lineage>
        <taxon>Bacteria</taxon>
        <taxon>Bacillati</taxon>
        <taxon>Actinomycetota</taxon>
        <taxon>Actinomycetes</taxon>
        <taxon>Micromonosporales</taxon>
        <taxon>Micromonosporaceae</taxon>
        <taxon>Pilimelia</taxon>
    </lineage>
</organism>
<dbReference type="PANTHER" id="PTHR46268:SF6">
    <property type="entry name" value="UNIVERSAL STRESS PROTEIN UP12"/>
    <property type="match status" value="1"/>
</dbReference>
<reference evidence="3" key="1">
    <citation type="journal article" date="2014" name="Int. J. Syst. Evol. Microbiol.">
        <title>Complete genome sequence of Corynebacterium casei LMG S-19264T (=DSM 44701T), isolated from a smear-ripened cheese.</title>
        <authorList>
            <consortium name="US DOE Joint Genome Institute (JGI-PGF)"/>
            <person name="Walter F."/>
            <person name="Albersmeier A."/>
            <person name="Kalinowski J."/>
            <person name="Ruckert C."/>
        </authorList>
    </citation>
    <scope>NUCLEOTIDE SEQUENCE</scope>
    <source>
        <strain evidence="3">JCM 3090</strain>
    </source>
</reference>
<dbReference type="InterPro" id="IPR006016">
    <property type="entry name" value="UspA"/>
</dbReference>
<dbReference type="Gene3D" id="3.40.50.620">
    <property type="entry name" value="HUPs"/>
    <property type="match status" value="2"/>
</dbReference>
<dbReference type="RefSeq" id="WP_189171966.1">
    <property type="nucleotide sequence ID" value="NZ_BMQB01000012.1"/>
</dbReference>
<dbReference type="SUPFAM" id="SSF52402">
    <property type="entry name" value="Adenine nucleotide alpha hydrolases-like"/>
    <property type="match status" value="2"/>
</dbReference>
<evidence type="ECO:0000313" key="4">
    <source>
        <dbReference type="Proteomes" id="UP000649739"/>
    </source>
</evidence>
<comment type="similarity">
    <text evidence="1">Belongs to the universal stress protein A family.</text>
</comment>
<dbReference type="EMBL" id="BMQB01000012">
    <property type="protein sequence ID" value="GGK07978.1"/>
    <property type="molecule type" value="Genomic_DNA"/>
</dbReference>
<evidence type="ECO:0000256" key="1">
    <source>
        <dbReference type="ARBA" id="ARBA00008791"/>
    </source>
</evidence>
<dbReference type="Pfam" id="PF00582">
    <property type="entry name" value="Usp"/>
    <property type="match status" value="2"/>
</dbReference>